<keyword evidence="2" id="KW-1185">Reference proteome</keyword>
<accession>A0AAE8N584</accession>
<evidence type="ECO:0000313" key="2">
    <source>
        <dbReference type="Proteomes" id="UP001187682"/>
    </source>
</evidence>
<dbReference type="Gene3D" id="1.25.40.20">
    <property type="entry name" value="Ankyrin repeat-containing domain"/>
    <property type="match status" value="1"/>
</dbReference>
<dbReference type="InterPro" id="IPR036770">
    <property type="entry name" value="Ankyrin_rpt-contain_sf"/>
</dbReference>
<reference evidence="1" key="1">
    <citation type="submission" date="2018-03" db="EMBL/GenBank/DDBJ databases">
        <authorList>
            <person name="Guldener U."/>
        </authorList>
    </citation>
    <scope>NUCLEOTIDE SEQUENCE</scope>
</reference>
<evidence type="ECO:0000313" key="1">
    <source>
        <dbReference type="EMBL" id="SPO06516.1"/>
    </source>
</evidence>
<protein>
    <submittedName>
        <fullName evidence="1">Uncharacterized protein</fullName>
    </submittedName>
</protein>
<dbReference type="EMBL" id="ONZQ02000016">
    <property type="protein sequence ID" value="SPO06516.1"/>
    <property type="molecule type" value="Genomic_DNA"/>
</dbReference>
<organism evidence="1 2">
    <name type="scientific">Cephalotrichum gorgonifer</name>
    <dbReference type="NCBI Taxonomy" id="2041049"/>
    <lineage>
        <taxon>Eukaryota</taxon>
        <taxon>Fungi</taxon>
        <taxon>Dikarya</taxon>
        <taxon>Ascomycota</taxon>
        <taxon>Pezizomycotina</taxon>
        <taxon>Sordariomycetes</taxon>
        <taxon>Hypocreomycetidae</taxon>
        <taxon>Microascales</taxon>
        <taxon>Microascaceae</taxon>
        <taxon>Cephalotrichum</taxon>
    </lineage>
</organism>
<name>A0AAE8N584_9PEZI</name>
<dbReference type="AlphaFoldDB" id="A0AAE8N584"/>
<gene>
    <name evidence="1" type="ORF">DNG_09206</name>
</gene>
<proteinExistence type="predicted"/>
<dbReference type="SUPFAM" id="SSF48403">
    <property type="entry name" value="Ankyrin repeat"/>
    <property type="match status" value="1"/>
</dbReference>
<comment type="caution">
    <text evidence="1">The sequence shown here is derived from an EMBL/GenBank/DDBJ whole genome shotgun (WGS) entry which is preliminary data.</text>
</comment>
<sequence length="617" mass="70143">MGSQDPPRLPLELLRGVIEPLVAATSSVRQTLSYRLVSRAFDSEVLRATAVHGILYRSSDSFTHRRGCIPWHQDVDYDRLDRSLAEFWTTYILTNPHPDEPWDCNIAVLLNRVVDEVIRQQAASCDETCRRSYMRILCDTAILHLACADNAYKHLRMGTKTIGLEKWLKPGRTDLITATPFKQLVAIAQVLVGHLEPLRNLSTLGSDALLEMGLQDYQPDLKPFGSLWSAAFSSGCCDLVREMAEHTAINTMLSVRHRLLAHAIRTRSLDMVKLSMGPPRNPRRLSSRITFQLAVCEAILLQEPEVVRYLLSMADTDKDLPFLVHEGVRAACHTGDNETLRWLLNHGEERNLNSWALDCCVTVTEIAARAGNIETLQIILDYGLDVKGKKIYRGHRNVRERELREFPHYNFPEVHREGYKWQFRSAGSMFWAAVKGRTDIAQMLLKRNIQLHEDEMVIIAMAVVELGNIDFLAWMIDKAVLKPWQGRKCGESNRSWKFPSGKPDLVGHVCVWGTPDMLRMIVERGYALGGTHFAEGHVYTNIMLATLNWCRHDMKEALLSLGVGEADPYESEFRGLWEKGLFPRKAKRRVCAASHVTFYADLAPLYPELKPHPIPLM</sequence>
<dbReference type="Proteomes" id="UP001187682">
    <property type="component" value="Unassembled WGS sequence"/>
</dbReference>